<dbReference type="AlphaFoldDB" id="F0WRP4"/>
<proteinExistence type="predicted"/>
<reference evidence="3" key="1">
    <citation type="journal article" date="2011" name="PLoS Biol.">
        <title>Gene gain and loss during evolution of obligate parasitism in the white rust pathogen of Arabidopsis thaliana.</title>
        <authorList>
            <person name="Kemen E."/>
            <person name="Gardiner A."/>
            <person name="Schultz-Larsen T."/>
            <person name="Kemen A.C."/>
            <person name="Balmuth A.L."/>
            <person name="Robert-Seilaniantz A."/>
            <person name="Bailey K."/>
            <person name="Holub E."/>
            <person name="Studholme D.J."/>
            <person name="Maclean D."/>
            <person name="Jones J.D."/>
        </authorList>
    </citation>
    <scope>NUCLEOTIDE SEQUENCE</scope>
</reference>
<dbReference type="EMBL" id="FR824262">
    <property type="protein sequence ID" value="CCA24008.1"/>
    <property type="molecule type" value="Genomic_DNA"/>
</dbReference>
<dbReference type="HOGENOM" id="CLU_1900103_0_0_1"/>
<keyword evidence="1" id="KW-0520">NAD</keyword>
<evidence type="ECO:0000313" key="3">
    <source>
        <dbReference type="EMBL" id="CCA24008.1"/>
    </source>
</evidence>
<reference evidence="3" key="2">
    <citation type="submission" date="2011-02" db="EMBL/GenBank/DDBJ databases">
        <authorList>
            <person name="MacLean D."/>
        </authorList>
    </citation>
    <scope>NUCLEOTIDE SEQUENCE</scope>
</reference>
<organism evidence="3">
    <name type="scientific">Albugo laibachii Nc14</name>
    <dbReference type="NCBI Taxonomy" id="890382"/>
    <lineage>
        <taxon>Eukaryota</taxon>
        <taxon>Sar</taxon>
        <taxon>Stramenopiles</taxon>
        <taxon>Oomycota</taxon>
        <taxon>Peronosporomycetes</taxon>
        <taxon>Albuginales</taxon>
        <taxon>Albuginaceae</taxon>
        <taxon>Albugo</taxon>
    </lineage>
</organism>
<dbReference type="Gene3D" id="3.30.70.2690">
    <property type="entry name" value="LOR/SDH bifunctional enzyme, conserved domain"/>
    <property type="match status" value="1"/>
</dbReference>
<accession>F0WRP4</accession>
<gene>
    <name evidence="3" type="primary">AlNc14C217G9039</name>
    <name evidence="3" type="ORF">ALNC14_101520</name>
</gene>
<evidence type="ECO:0000259" key="2">
    <source>
        <dbReference type="Pfam" id="PF04455"/>
    </source>
</evidence>
<name>F0WRP4_9STRA</name>
<dbReference type="Pfam" id="PF04455">
    <property type="entry name" value="Saccharop_dh_N"/>
    <property type="match status" value="1"/>
</dbReference>
<feature type="domain" description="LOR/SDH bifunctional enzyme conserved" evidence="2">
    <location>
        <begin position="77"/>
        <end position="115"/>
    </location>
</feature>
<dbReference type="InterPro" id="IPR043009">
    <property type="entry name" value="LOR/SDH_bifunc_enz_cons_dom_sf"/>
</dbReference>
<protein>
    <submittedName>
        <fullName evidence="3">Alphaaminoadipic semialdehyde synthase putative</fullName>
    </submittedName>
</protein>
<dbReference type="InterPro" id="IPR007545">
    <property type="entry name" value="LOR/SDH_bifunc_enz_cons_dom"/>
</dbReference>
<evidence type="ECO:0000256" key="1">
    <source>
        <dbReference type="ARBA" id="ARBA00023027"/>
    </source>
</evidence>
<sequence length="134" mass="14783">MESSQHSGEKLMPFLDMLTSVSGPLELMELLEALKGGCIVSNGAPTLAYEYIDRVRVKSSRRSASYKWDQSASCCARLEGHLFDTGLINKILDLVELEHGDLHLLDCKIRPSNFDGAISSISSAILRLNAEKKE</sequence>